<proteinExistence type="predicted"/>
<keyword evidence="3" id="KW-1185">Reference proteome</keyword>
<evidence type="ECO:0000313" key="3">
    <source>
        <dbReference type="Proteomes" id="UP000077755"/>
    </source>
</evidence>
<reference evidence="2" key="2">
    <citation type="submission" date="2022-03" db="EMBL/GenBank/DDBJ databases">
        <title>Draft title - Genomic analysis of global carrot germplasm unveils the trajectory of domestication and the origin of high carotenoid orange carrot.</title>
        <authorList>
            <person name="Iorizzo M."/>
            <person name="Ellison S."/>
            <person name="Senalik D."/>
            <person name="Macko-Podgorni A."/>
            <person name="Grzebelus D."/>
            <person name="Bostan H."/>
            <person name="Rolling W."/>
            <person name="Curaba J."/>
            <person name="Simon P."/>
        </authorList>
    </citation>
    <scope>NUCLEOTIDE SEQUENCE</scope>
    <source>
        <tissue evidence="2">Leaf</tissue>
    </source>
</reference>
<organism evidence="2 3">
    <name type="scientific">Daucus carota subsp. sativus</name>
    <name type="common">Carrot</name>
    <dbReference type="NCBI Taxonomy" id="79200"/>
    <lineage>
        <taxon>Eukaryota</taxon>
        <taxon>Viridiplantae</taxon>
        <taxon>Streptophyta</taxon>
        <taxon>Embryophyta</taxon>
        <taxon>Tracheophyta</taxon>
        <taxon>Spermatophyta</taxon>
        <taxon>Magnoliopsida</taxon>
        <taxon>eudicotyledons</taxon>
        <taxon>Gunneridae</taxon>
        <taxon>Pentapetalae</taxon>
        <taxon>asterids</taxon>
        <taxon>campanulids</taxon>
        <taxon>Apiales</taxon>
        <taxon>Apiaceae</taxon>
        <taxon>Apioideae</taxon>
        <taxon>Scandiceae</taxon>
        <taxon>Daucinae</taxon>
        <taxon>Daucus</taxon>
        <taxon>Daucus sect. Daucus</taxon>
    </lineage>
</organism>
<accession>A0AAF0XS69</accession>
<keyword evidence="1" id="KW-0732">Signal</keyword>
<feature type="signal peptide" evidence="1">
    <location>
        <begin position="1"/>
        <end position="26"/>
    </location>
</feature>
<dbReference type="Proteomes" id="UP000077755">
    <property type="component" value="Chromosome 8"/>
</dbReference>
<sequence length="66" mass="7370">MEKARVNKIISLLVLVMVCVNNEVRCKTMRDCLNYLCLVGKQVCKNGVCKCEGHVGHENEGRGGIY</sequence>
<reference evidence="2" key="1">
    <citation type="journal article" date="2016" name="Nat. Genet.">
        <title>A high-quality carrot genome assembly provides new insights into carotenoid accumulation and asterid genome evolution.</title>
        <authorList>
            <person name="Iorizzo M."/>
            <person name="Ellison S."/>
            <person name="Senalik D."/>
            <person name="Zeng P."/>
            <person name="Satapoomin P."/>
            <person name="Huang J."/>
            <person name="Bowman M."/>
            <person name="Iovene M."/>
            <person name="Sanseverino W."/>
            <person name="Cavagnaro P."/>
            <person name="Yildiz M."/>
            <person name="Macko-Podgorni A."/>
            <person name="Moranska E."/>
            <person name="Grzebelus E."/>
            <person name="Grzebelus D."/>
            <person name="Ashrafi H."/>
            <person name="Zheng Z."/>
            <person name="Cheng S."/>
            <person name="Spooner D."/>
            <person name="Van Deynze A."/>
            <person name="Simon P."/>
        </authorList>
    </citation>
    <scope>NUCLEOTIDE SEQUENCE</scope>
    <source>
        <tissue evidence="2">Leaf</tissue>
    </source>
</reference>
<evidence type="ECO:0000313" key="2">
    <source>
        <dbReference type="EMBL" id="WOH12347.1"/>
    </source>
</evidence>
<feature type="chain" id="PRO_5042279483" evidence="1">
    <location>
        <begin position="27"/>
        <end position="66"/>
    </location>
</feature>
<dbReference type="AlphaFoldDB" id="A0AAF0XS69"/>
<gene>
    <name evidence="2" type="ORF">DCAR_0831849</name>
</gene>
<evidence type="ECO:0000256" key="1">
    <source>
        <dbReference type="SAM" id="SignalP"/>
    </source>
</evidence>
<protein>
    <submittedName>
        <fullName evidence="2">Uncharacterized protein</fullName>
    </submittedName>
</protein>
<name>A0AAF0XS69_DAUCS</name>
<dbReference type="EMBL" id="CP093350">
    <property type="protein sequence ID" value="WOH12347.1"/>
    <property type="molecule type" value="Genomic_DNA"/>
</dbReference>